<sequence length="583" mass="67630">MLSERIYAFIEFFVPALAFIGVVPYSWDKNKRLLITNKWARYRIRLNGFIILTWVMFPAIQAARFHFTQNYDYFNITYVCATAGIIPLETFGLLIFFEDGGLSMFNSCMLFLRHMNKVYIPHFNPNKSKYSIFVEIGIFITFLVFLLLIFMYCISVFVFPNAPNLFGSLLPKNTPFIIRLVVNLQPCYCMFIIYMHLYAIFLLGFIYDIVIIPFIITEFRLGRKKKYVAIEQLRRPPMLVYAYRTVQLLQQNINHIVGFILIPTQAVLGKIIVFSTFTVVKHGDSMKTATKVVLVGWSVMMALAWCTILLVGGAYMPLYDPNRELYTIIIEIILVFAGILVGLVTFVTSLFFFLFPHASCLIGSAIPENTFFLIRLPMLYIFPHYLSYVFMGTAGCIIEVAYIYALVVVPFILKELRLGRRYYVSVPALRQPANLMMAYRTAQILHERVLNIFQYLIVPLQTVITNLIIFCCVMIIKYGRNLKPSSIGMLVSWGLFGLGFWYLVLLLGGYLYMNGKKVLLSWKYHLWNRRAEAKMMSKFRRSCRPIMINFGRTYVIKRLSVLKFLRGVSRGILRTLLTLTKDK</sequence>
<feature type="transmembrane region" description="Helical" evidence="1">
    <location>
        <begin position="191"/>
        <end position="216"/>
    </location>
</feature>
<gene>
    <name evidence="2" type="ORF">ODALV1_LOCUS20929</name>
</gene>
<accession>A0ABP1RDH0</accession>
<evidence type="ECO:0000256" key="1">
    <source>
        <dbReference type="SAM" id="Phobius"/>
    </source>
</evidence>
<feature type="transmembrane region" description="Helical" evidence="1">
    <location>
        <begin position="385"/>
        <end position="413"/>
    </location>
</feature>
<keyword evidence="1" id="KW-0812">Transmembrane</keyword>
<name>A0ABP1RDH0_9HEXA</name>
<keyword evidence="1" id="KW-0472">Membrane</keyword>
<feature type="transmembrane region" description="Helical" evidence="1">
    <location>
        <begin position="490"/>
        <end position="513"/>
    </location>
</feature>
<feature type="transmembrane region" description="Helical" evidence="1">
    <location>
        <begin position="73"/>
        <end position="97"/>
    </location>
</feature>
<feature type="transmembrane region" description="Helical" evidence="1">
    <location>
        <begin position="328"/>
        <end position="355"/>
    </location>
</feature>
<evidence type="ECO:0008006" key="4">
    <source>
        <dbReference type="Google" id="ProtNLM"/>
    </source>
</evidence>
<evidence type="ECO:0000313" key="3">
    <source>
        <dbReference type="Proteomes" id="UP001642540"/>
    </source>
</evidence>
<feature type="transmembrane region" description="Helical" evidence="1">
    <location>
        <begin position="6"/>
        <end position="27"/>
    </location>
</feature>
<protein>
    <recommendedName>
        <fullName evidence="4">G protein-coupled receptor</fullName>
    </recommendedName>
</protein>
<comment type="caution">
    <text evidence="2">The sequence shown here is derived from an EMBL/GenBank/DDBJ whole genome shotgun (WGS) entry which is preliminary data.</text>
</comment>
<feature type="transmembrane region" description="Helical" evidence="1">
    <location>
        <begin position="48"/>
        <end position="67"/>
    </location>
</feature>
<evidence type="ECO:0000313" key="2">
    <source>
        <dbReference type="EMBL" id="CAL8125326.1"/>
    </source>
</evidence>
<keyword evidence="3" id="KW-1185">Reference proteome</keyword>
<dbReference type="Proteomes" id="UP001642540">
    <property type="component" value="Unassembled WGS sequence"/>
</dbReference>
<reference evidence="2 3" key="1">
    <citation type="submission" date="2024-08" db="EMBL/GenBank/DDBJ databases">
        <authorList>
            <person name="Cucini C."/>
            <person name="Frati F."/>
        </authorList>
    </citation>
    <scope>NUCLEOTIDE SEQUENCE [LARGE SCALE GENOMIC DNA]</scope>
</reference>
<feature type="transmembrane region" description="Helical" evidence="1">
    <location>
        <begin position="256"/>
        <end position="280"/>
    </location>
</feature>
<feature type="transmembrane region" description="Helical" evidence="1">
    <location>
        <begin position="292"/>
        <end position="316"/>
    </location>
</feature>
<keyword evidence="1" id="KW-1133">Transmembrane helix</keyword>
<organism evidence="2 3">
    <name type="scientific">Orchesella dallaii</name>
    <dbReference type="NCBI Taxonomy" id="48710"/>
    <lineage>
        <taxon>Eukaryota</taxon>
        <taxon>Metazoa</taxon>
        <taxon>Ecdysozoa</taxon>
        <taxon>Arthropoda</taxon>
        <taxon>Hexapoda</taxon>
        <taxon>Collembola</taxon>
        <taxon>Entomobryomorpha</taxon>
        <taxon>Entomobryoidea</taxon>
        <taxon>Orchesellidae</taxon>
        <taxon>Orchesellinae</taxon>
        <taxon>Orchesella</taxon>
    </lineage>
</organism>
<proteinExistence type="predicted"/>
<dbReference type="EMBL" id="CAXLJM020000069">
    <property type="protein sequence ID" value="CAL8125326.1"/>
    <property type="molecule type" value="Genomic_DNA"/>
</dbReference>
<feature type="transmembrane region" description="Helical" evidence="1">
    <location>
        <begin position="455"/>
        <end position="478"/>
    </location>
</feature>
<feature type="transmembrane region" description="Helical" evidence="1">
    <location>
        <begin position="132"/>
        <end position="159"/>
    </location>
</feature>